<dbReference type="OrthoDB" id="10445510at2759"/>
<dbReference type="AlphaFoldDB" id="A0A8J4RCZ0"/>
<evidence type="ECO:0000313" key="2">
    <source>
        <dbReference type="Proteomes" id="UP000737018"/>
    </source>
</evidence>
<reference evidence="1" key="1">
    <citation type="submission" date="2020-03" db="EMBL/GenBank/DDBJ databases">
        <title>Castanea mollissima Vanexum genome sequencing.</title>
        <authorList>
            <person name="Staton M."/>
        </authorList>
    </citation>
    <scope>NUCLEOTIDE SEQUENCE</scope>
    <source>
        <tissue evidence="1">Leaf</tissue>
    </source>
</reference>
<evidence type="ECO:0000313" key="1">
    <source>
        <dbReference type="EMBL" id="KAF3970911.1"/>
    </source>
</evidence>
<dbReference type="Gene3D" id="3.20.20.80">
    <property type="entry name" value="Glycosidases"/>
    <property type="match status" value="1"/>
</dbReference>
<accession>A0A8J4RCZ0</accession>
<protein>
    <submittedName>
        <fullName evidence="1">Uncharacterized protein</fullName>
    </submittedName>
</protein>
<dbReference type="InterPro" id="IPR017853">
    <property type="entry name" value="GH"/>
</dbReference>
<name>A0A8J4RCZ0_9ROSI</name>
<sequence length="331" mass="36946">MAKRRAVEFALELSITTAMVEGDSNTIYKKLINSDLSLALHGHLNQDLLTLRKPHDMATLPPSLAIQSYYLKCRISDVSKSSPACHYMYRNHIRYGFEKMDLERRPICDEGSQHVGRYTADSSSFIPLDVQSSVPDSRTSTSETPFIQTSAGSSIGSLLFTRFPHWKRSAEIDTKFCNDVRNFWRGEGLLSDLATRLCGSGDIFSDGRGPAFSFNFIARNFGLTLVDLVSFSNDALASQLSWNCGEEGPTDNTTVLERRLKQIHNFLFVLHISLGVPILNMGDECGQSCGGSPAYGDRKPLDWNTLKTGFGIQTLQFISFLRVIFFRKGIS</sequence>
<proteinExistence type="predicted"/>
<dbReference type="PANTHER" id="PTHR43002">
    <property type="entry name" value="GLYCOGEN DEBRANCHING ENZYME"/>
    <property type="match status" value="1"/>
</dbReference>
<gene>
    <name evidence="1" type="ORF">CMV_005434</name>
</gene>
<organism evidence="1 2">
    <name type="scientific">Castanea mollissima</name>
    <name type="common">Chinese chestnut</name>
    <dbReference type="NCBI Taxonomy" id="60419"/>
    <lineage>
        <taxon>Eukaryota</taxon>
        <taxon>Viridiplantae</taxon>
        <taxon>Streptophyta</taxon>
        <taxon>Embryophyta</taxon>
        <taxon>Tracheophyta</taxon>
        <taxon>Spermatophyta</taxon>
        <taxon>Magnoliopsida</taxon>
        <taxon>eudicotyledons</taxon>
        <taxon>Gunneridae</taxon>
        <taxon>Pentapetalae</taxon>
        <taxon>rosids</taxon>
        <taxon>fabids</taxon>
        <taxon>Fagales</taxon>
        <taxon>Fagaceae</taxon>
        <taxon>Castanea</taxon>
    </lineage>
</organism>
<dbReference type="EMBL" id="JRKL02000487">
    <property type="protein sequence ID" value="KAF3970911.1"/>
    <property type="molecule type" value="Genomic_DNA"/>
</dbReference>
<keyword evidence="2" id="KW-1185">Reference proteome</keyword>
<dbReference type="SUPFAM" id="SSF51445">
    <property type="entry name" value="(Trans)glycosidases"/>
    <property type="match status" value="1"/>
</dbReference>
<comment type="caution">
    <text evidence="1">The sequence shown here is derived from an EMBL/GenBank/DDBJ whole genome shotgun (WGS) entry which is preliminary data.</text>
</comment>
<dbReference type="Proteomes" id="UP000737018">
    <property type="component" value="Unassembled WGS sequence"/>
</dbReference>